<accession>A0ABY6YX58</accession>
<sequence length="61" mass="6843">MSEEEKLQYAVLAALGEMLVEKYEISRLMAAHMAIDVYETFMTTLHMKAGCGECHCSSNLL</sequence>
<organism evidence="1 2">
    <name type="scientific">Alicyclobacillus dauci</name>
    <dbReference type="NCBI Taxonomy" id="1475485"/>
    <lineage>
        <taxon>Bacteria</taxon>
        <taxon>Bacillati</taxon>
        <taxon>Bacillota</taxon>
        <taxon>Bacilli</taxon>
        <taxon>Bacillales</taxon>
        <taxon>Alicyclobacillaceae</taxon>
        <taxon>Alicyclobacillus</taxon>
    </lineage>
</organism>
<dbReference type="EMBL" id="CP104064">
    <property type="protein sequence ID" value="WAH35071.1"/>
    <property type="molecule type" value="Genomic_DNA"/>
</dbReference>
<gene>
    <name evidence="1" type="ORF">NZD86_12105</name>
</gene>
<evidence type="ECO:0000313" key="2">
    <source>
        <dbReference type="Proteomes" id="UP001164803"/>
    </source>
</evidence>
<evidence type="ECO:0000313" key="1">
    <source>
        <dbReference type="EMBL" id="WAH35071.1"/>
    </source>
</evidence>
<reference evidence="1" key="1">
    <citation type="submission" date="2022-08" db="EMBL/GenBank/DDBJ databases">
        <title>Alicyclobacillus dauci DSM2870, complete genome.</title>
        <authorList>
            <person name="Wang Q."/>
            <person name="Cai R."/>
            <person name="Wang Z."/>
        </authorList>
    </citation>
    <scope>NUCLEOTIDE SEQUENCE</scope>
    <source>
        <strain evidence="1">DSM 28700</strain>
    </source>
</reference>
<name>A0ABY6YX58_9BACL</name>
<proteinExistence type="predicted"/>
<dbReference type="RefSeq" id="WP_268041922.1">
    <property type="nucleotide sequence ID" value="NZ_CP104064.1"/>
</dbReference>
<protein>
    <submittedName>
        <fullName evidence="1">Uncharacterized protein</fullName>
    </submittedName>
</protein>
<keyword evidence="2" id="KW-1185">Reference proteome</keyword>
<dbReference type="Proteomes" id="UP001164803">
    <property type="component" value="Chromosome"/>
</dbReference>